<comment type="caution">
    <text evidence="2">The sequence shown here is derived from an EMBL/GenBank/DDBJ whole genome shotgun (WGS) entry which is preliminary data.</text>
</comment>
<reference evidence="2 3" key="1">
    <citation type="submission" date="2018-04" db="EMBL/GenBank/DDBJ databases">
        <title>Acinetobacter junii Genome sequencing and assembly.</title>
        <authorList>
            <person name="Su J."/>
            <person name="Rensing C."/>
            <person name="Mazhar H.S."/>
        </authorList>
    </citation>
    <scope>NUCLEOTIDE SEQUENCE [LARGE SCALE GENOMIC DNA]</scope>
    <source>
        <strain evidence="2 3">SC22</strain>
    </source>
</reference>
<proteinExistence type="predicted"/>
<evidence type="ECO:0000313" key="2">
    <source>
        <dbReference type="EMBL" id="RBA49135.1"/>
    </source>
</evidence>
<dbReference type="EMBL" id="QEWH01000021">
    <property type="protein sequence ID" value="RBA49135.1"/>
    <property type="molecule type" value="Genomic_DNA"/>
</dbReference>
<dbReference type="AlphaFoldDB" id="A0A365PM02"/>
<dbReference type="Pfam" id="PF11726">
    <property type="entry name" value="YagK_YfjJ_C"/>
    <property type="match status" value="1"/>
</dbReference>
<dbReference type="InterPro" id="IPR057271">
    <property type="entry name" value="YagK_YfjJ_C"/>
</dbReference>
<gene>
    <name evidence="2" type="ORF">DC346_03940</name>
</gene>
<organism evidence="2 3">
    <name type="scientific">Acinetobacter junii</name>
    <dbReference type="NCBI Taxonomy" id="40215"/>
    <lineage>
        <taxon>Bacteria</taxon>
        <taxon>Pseudomonadati</taxon>
        <taxon>Pseudomonadota</taxon>
        <taxon>Gammaproteobacteria</taxon>
        <taxon>Moraxellales</taxon>
        <taxon>Moraxellaceae</taxon>
        <taxon>Acinetobacter</taxon>
    </lineage>
</organism>
<protein>
    <recommendedName>
        <fullName evidence="1">YagK/YfjJ C-terminal domain-containing protein</fullName>
    </recommendedName>
</protein>
<evidence type="ECO:0000259" key="1">
    <source>
        <dbReference type="Pfam" id="PF11726"/>
    </source>
</evidence>
<accession>A0A365PM02</accession>
<name>A0A365PM02_ACIJU</name>
<feature type="domain" description="YagK/YfjJ C-terminal" evidence="1">
    <location>
        <begin position="134"/>
        <end position="297"/>
    </location>
</feature>
<dbReference type="Proteomes" id="UP000253688">
    <property type="component" value="Unassembled WGS sequence"/>
</dbReference>
<evidence type="ECO:0000313" key="3">
    <source>
        <dbReference type="Proteomes" id="UP000253688"/>
    </source>
</evidence>
<sequence length="297" mass="35369">MVLIIVKGDLVGVGESDLLVEVEDFVLDTCKYKKQTRGFFNKLTRLLIDFDKIYNPDYNYFGCIEAFIELRYEMNDYLGCEDELEHQLKKLSFDYIQCRFDNYVKKHKRKLRDHRYSEGENTKQLIERMQAVSERYARVLVVRVDFAYKKKYHHLLSIKDFDNDMRILRQRIHNRDGFFDGLIEYAWALEQGIEKGYHCHLLLVYKGHKRKNAYGIAKRVGEIWESITFNEGCYFNCHSTAYLSQFEEKGMLGIGMIHTSNSKQVENMLATVQYLVRPEKEQQHLRAKVCRRMRTFG</sequence>